<feature type="non-terminal residue" evidence="1">
    <location>
        <position position="1"/>
    </location>
</feature>
<evidence type="ECO:0000313" key="1">
    <source>
        <dbReference type="EMBL" id="GAI73573.1"/>
    </source>
</evidence>
<protein>
    <recommendedName>
        <fullName evidence="2">Nitrogen fixation protein NifH</fullName>
    </recommendedName>
</protein>
<evidence type="ECO:0008006" key="2">
    <source>
        <dbReference type="Google" id="ProtNLM"/>
    </source>
</evidence>
<dbReference type="InterPro" id="IPR008930">
    <property type="entry name" value="Terpenoid_cyclase/PrenylTrfase"/>
</dbReference>
<dbReference type="EMBL" id="BARW01010147">
    <property type="protein sequence ID" value="GAI73573.1"/>
    <property type="molecule type" value="Genomic_DNA"/>
</dbReference>
<proteinExistence type="predicted"/>
<dbReference type="AlphaFoldDB" id="X1QZ88"/>
<sequence>CANCLQGNACAALLDLGYGDDERLQRAVDWMARSVTGDGFSYDRKSSPGSFYLRSGISGPGFLCSANDHQPCAWGAVKIALALGKTEKMNRSPAVEKAIQSCREFLLSADPAEANYPHPYAKKPSQSWFRFGFPVFYVTDVLQNIEALIGLGLSGNLRLENAIDLLESKRDDNGRWKMTYSYNGKMWADIEEKGKASKWVTYRALKVLRDYYQ</sequence>
<reference evidence="1" key="1">
    <citation type="journal article" date="2014" name="Front. Microbiol.">
        <title>High frequency of phylogenetically diverse reductive dehalogenase-homologous genes in deep subseafloor sedimentary metagenomes.</title>
        <authorList>
            <person name="Kawai M."/>
            <person name="Futagami T."/>
            <person name="Toyoda A."/>
            <person name="Takaki Y."/>
            <person name="Nishi S."/>
            <person name="Hori S."/>
            <person name="Arai W."/>
            <person name="Tsubouchi T."/>
            <person name="Morono Y."/>
            <person name="Uchiyama I."/>
            <person name="Ito T."/>
            <person name="Fujiyama A."/>
            <person name="Inagaki F."/>
            <person name="Takami H."/>
        </authorList>
    </citation>
    <scope>NUCLEOTIDE SEQUENCE</scope>
    <source>
        <strain evidence="1">Expedition CK06-06</strain>
    </source>
</reference>
<name>X1QZ88_9ZZZZ</name>
<accession>X1QZ88</accession>
<dbReference type="SUPFAM" id="SSF48239">
    <property type="entry name" value="Terpenoid cyclases/Protein prenyltransferases"/>
    <property type="match status" value="1"/>
</dbReference>
<organism evidence="1">
    <name type="scientific">marine sediment metagenome</name>
    <dbReference type="NCBI Taxonomy" id="412755"/>
    <lineage>
        <taxon>unclassified sequences</taxon>
        <taxon>metagenomes</taxon>
        <taxon>ecological metagenomes</taxon>
    </lineage>
</organism>
<comment type="caution">
    <text evidence="1">The sequence shown here is derived from an EMBL/GenBank/DDBJ whole genome shotgun (WGS) entry which is preliminary data.</text>
</comment>
<gene>
    <name evidence="1" type="ORF">S12H4_20114</name>
</gene>